<dbReference type="PANTHER" id="PTHR28583">
    <property type="entry name" value="ACID AMIDASE"/>
    <property type="match status" value="1"/>
</dbReference>
<keyword evidence="14" id="KW-0325">Glycoprotein</keyword>
<comment type="similarity">
    <text evidence="5 17">Belongs to the acid ceramidase family.</text>
</comment>
<dbReference type="PANTHER" id="PTHR28583:SF1">
    <property type="entry name" value="ACID CERAMIDASE"/>
    <property type="match status" value="1"/>
</dbReference>
<dbReference type="PIRSF" id="PIRSF017632">
    <property type="entry name" value="Acid_ceramidase-like"/>
    <property type="match status" value="1"/>
</dbReference>
<reference evidence="22 23" key="1">
    <citation type="submission" date="2015-12" db="EMBL/GenBank/DDBJ databases">
        <title>The genome of Folsomia candida.</title>
        <authorList>
            <person name="Faddeeva A."/>
            <person name="Derks M.F."/>
            <person name="Anvar Y."/>
            <person name="Smit S."/>
            <person name="Van Straalen N."/>
            <person name="Roelofs D."/>
        </authorList>
    </citation>
    <scope>NUCLEOTIDE SEQUENCE [LARGE SCALE GENOMIC DNA]</scope>
    <source>
        <strain evidence="22 23">VU population</strain>
        <tissue evidence="22">Whole body</tissue>
    </source>
</reference>
<dbReference type="InterPro" id="IPR016699">
    <property type="entry name" value="Acid_ceramidase-like"/>
</dbReference>
<evidence type="ECO:0000256" key="15">
    <source>
        <dbReference type="ARBA" id="ARBA00023228"/>
    </source>
</evidence>
<evidence type="ECO:0000256" key="17">
    <source>
        <dbReference type="PIRNR" id="PIRNR017632"/>
    </source>
</evidence>
<feature type="active site" description="Nucleophile" evidence="18">
    <location>
        <position position="182"/>
    </location>
</feature>
<evidence type="ECO:0000256" key="13">
    <source>
        <dbReference type="ARBA" id="ARBA00023157"/>
    </source>
</evidence>
<feature type="signal peptide" evidence="19">
    <location>
        <begin position="1"/>
        <end position="28"/>
    </location>
</feature>
<keyword evidence="23" id="KW-1185">Reference proteome</keyword>
<evidence type="ECO:0000256" key="4">
    <source>
        <dbReference type="ARBA" id="ARBA00004991"/>
    </source>
</evidence>
<evidence type="ECO:0000256" key="14">
    <source>
        <dbReference type="ARBA" id="ARBA00023180"/>
    </source>
</evidence>
<sequence length="442" mass="49553">MQTSTRRGNMRFVSYCLLLLVVVLGVACSNGDGARRVSNDPPRPHVDLNDGDVATDILKVFGRPATDPSFLGCETGAYPPTNTLPPPDEYLINLDLPPEYRWVQVAEEKGMLVSAMLNNLKNYTLSLFGGELFSYVDALMPLLGRTLPPPFRDEMRGMSEISGIPFGELVLYNVFYELFTVCTSILAQDTANDLLFHARNLDFGLFLGWDAKNQTWLTTEFLRPLVIKLTFTRGNRTIFQSVNFAGYIGILTGLKKDAFSLTINERFNIKGGFFGVLEWILGKKDIKWLGFLTREVMENATSYEEAKALLTKSALLAPAYYILGGVRPGQACVITRGQRKADVLSLGLGNGGGQKNSSSNWYLVQTNYDHWKEPPFWDDRRKPAITCMDKFGPKEVGFSSLYNVLSTRPVFNKLTTYTALMQVATGEMEIYIKDCHSPCWPW</sequence>
<keyword evidence="7" id="KW-0964">Secreted</keyword>
<keyword evidence="15" id="KW-0458">Lysosome</keyword>
<keyword evidence="11 17" id="KW-0443">Lipid metabolism</keyword>
<dbReference type="EMBL" id="LNIX01000025">
    <property type="protein sequence ID" value="OXA42597.1"/>
    <property type="molecule type" value="Genomic_DNA"/>
</dbReference>
<dbReference type="GO" id="GO:0005576">
    <property type="term" value="C:extracellular region"/>
    <property type="evidence" value="ECO:0007669"/>
    <property type="project" value="UniProtKB-SubCell"/>
</dbReference>
<evidence type="ECO:0000256" key="5">
    <source>
        <dbReference type="ARBA" id="ARBA00005730"/>
    </source>
</evidence>
<dbReference type="Pfam" id="PF02275">
    <property type="entry name" value="CBAH"/>
    <property type="match status" value="1"/>
</dbReference>
<evidence type="ECO:0000256" key="8">
    <source>
        <dbReference type="ARBA" id="ARBA00022729"/>
    </source>
</evidence>
<evidence type="ECO:0000256" key="7">
    <source>
        <dbReference type="ARBA" id="ARBA00022525"/>
    </source>
</evidence>
<gene>
    <name evidence="22" type="ORF">Fcan01_22631</name>
</gene>
<dbReference type="InterPro" id="IPR029132">
    <property type="entry name" value="CBAH/NAAA_C"/>
</dbReference>
<dbReference type="GO" id="GO:0016020">
    <property type="term" value="C:membrane"/>
    <property type="evidence" value="ECO:0007669"/>
    <property type="project" value="GOC"/>
</dbReference>
<keyword evidence="10" id="KW-0746">Sphingolipid metabolism</keyword>
<accession>A0A226DD12</accession>
<evidence type="ECO:0000256" key="18">
    <source>
        <dbReference type="PIRSR" id="PIRSR017632-1"/>
    </source>
</evidence>
<keyword evidence="8 19" id="KW-0732">Signal</keyword>
<dbReference type="GO" id="GO:0005764">
    <property type="term" value="C:lysosome"/>
    <property type="evidence" value="ECO:0007669"/>
    <property type="project" value="UniProtKB-SubCell"/>
</dbReference>
<dbReference type="Proteomes" id="UP000198287">
    <property type="component" value="Unassembled WGS sequence"/>
</dbReference>
<evidence type="ECO:0000256" key="12">
    <source>
        <dbReference type="ARBA" id="ARBA00023145"/>
    </source>
</evidence>
<evidence type="ECO:0000256" key="19">
    <source>
        <dbReference type="SAM" id="SignalP"/>
    </source>
</evidence>
<evidence type="ECO:0000256" key="1">
    <source>
        <dbReference type="ARBA" id="ARBA00004371"/>
    </source>
</evidence>
<dbReference type="GO" id="GO:0017064">
    <property type="term" value="F:fatty acid amide hydrolase activity"/>
    <property type="evidence" value="ECO:0007669"/>
    <property type="project" value="InterPro"/>
</dbReference>
<evidence type="ECO:0000256" key="2">
    <source>
        <dbReference type="ARBA" id="ARBA00004613"/>
    </source>
</evidence>
<dbReference type="Gene3D" id="3.60.60.10">
    <property type="entry name" value="Penicillin V Acylase, Chain A"/>
    <property type="match status" value="1"/>
</dbReference>
<comment type="subcellular location">
    <subcellularLocation>
        <location evidence="1">Lysosome</location>
    </subcellularLocation>
    <subcellularLocation>
        <location evidence="2">Secreted</location>
    </subcellularLocation>
</comment>
<dbReference type="Pfam" id="PF15508">
    <property type="entry name" value="NAAA-beta"/>
    <property type="match status" value="1"/>
</dbReference>
<dbReference type="GO" id="GO:0006665">
    <property type="term" value="P:sphingolipid metabolic process"/>
    <property type="evidence" value="ECO:0007669"/>
    <property type="project" value="UniProtKB-KW"/>
</dbReference>
<evidence type="ECO:0000259" key="21">
    <source>
        <dbReference type="Pfam" id="PF15508"/>
    </source>
</evidence>
<dbReference type="OMA" id="WTHVIKE"/>
<evidence type="ECO:0000256" key="9">
    <source>
        <dbReference type="ARBA" id="ARBA00022801"/>
    </source>
</evidence>
<dbReference type="GO" id="GO:0006631">
    <property type="term" value="P:fatty acid metabolic process"/>
    <property type="evidence" value="ECO:0007669"/>
    <property type="project" value="InterPro"/>
</dbReference>
<evidence type="ECO:0000256" key="6">
    <source>
        <dbReference type="ARBA" id="ARBA00011891"/>
    </source>
</evidence>
<keyword evidence="9 17" id="KW-0378">Hydrolase</keyword>
<dbReference type="OrthoDB" id="5273684at2759"/>
<feature type="domain" description="Acid ceramidase N-terminal" evidence="21">
    <location>
        <begin position="86"/>
        <end position="146"/>
    </location>
</feature>
<dbReference type="EC" id="3.5.1.23" evidence="6"/>
<dbReference type="STRING" id="158441.A0A226DD12"/>
<name>A0A226DD12_FOLCA</name>
<protein>
    <recommendedName>
        <fullName evidence="16">Acid ceramidase</fullName>
        <ecNumber evidence="6">3.5.1.23</ecNumber>
    </recommendedName>
</protein>
<evidence type="ECO:0000256" key="11">
    <source>
        <dbReference type="ARBA" id="ARBA00023098"/>
    </source>
</evidence>
<dbReference type="GO" id="GO:0017040">
    <property type="term" value="F:N-acylsphingosine amidohydrolase activity"/>
    <property type="evidence" value="ECO:0007669"/>
    <property type="project" value="UniProtKB-EC"/>
</dbReference>
<evidence type="ECO:0000256" key="3">
    <source>
        <dbReference type="ARBA" id="ARBA00004760"/>
    </source>
</evidence>
<comment type="pathway">
    <text evidence="3">Lipid metabolism; sphingolipid metabolism.</text>
</comment>
<feature type="chain" id="PRO_5012714190" description="Acid ceramidase" evidence="19">
    <location>
        <begin position="29"/>
        <end position="442"/>
    </location>
</feature>
<dbReference type="PROSITE" id="PS51257">
    <property type="entry name" value="PROKAR_LIPOPROTEIN"/>
    <property type="match status" value="1"/>
</dbReference>
<feature type="domain" description="Choloylglycine hydrolase/NAAA C-terminal" evidence="20">
    <location>
        <begin position="182"/>
        <end position="381"/>
    </location>
</feature>
<dbReference type="InterPro" id="IPR029130">
    <property type="entry name" value="Acid_ceramidase_N"/>
</dbReference>
<evidence type="ECO:0000256" key="16">
    <source>
        <dbReference type="ARBA" id="ARBA00040588"/>
    </source>
</evidence>
<dbReference type="FunFam" id="3.60.60.10:FF:000006">
    <property type="entry name" value="N-acylethanolamine-hydrolyzing acid amidase"/>
    <property type="match status" value="1"/>
</dbReference>
<dbReference type="AlphaFoldDB" id="A0A226DD12"/>
<evidence type="ECO:0000259" key="20">
    <source>
        <dbReference type="Pfam" id="PF02275"/>
    </source>
</evidence>
<comment type="pathway">
    <text evidence="4">Sphingolipid metabolism.</text>
</comment>
<organism evidence="22 23">
    <name type="scientific">Folsomia candida</name>
    <name type="common">Springtail</name>
    <dbReference type="NCBI Taxonomy" id="158441"/>
    <lineage>
        <taxon>Eukaryota</taxon>
        <taxon>Metazoa</taxon>
        <taxon>Ecdysozoa</taxon>
        <taxon>Arthropoda</taxon>
        <taxon>Hexapoda</taxon>
        <taxon>Collembola</taxon>
        <taxon>Entomobryomorpha</taxon>
        <taxon>Isotomoidea</taxon>
        <taxon>Isotomidae</taxon>
        <taxon>Proisotominae</taxon>
        <taxon>Folsomia</taxon>
    </lineage>
</organism>
<dbReference type="CDD" id="cd01903">
    <property type="entry name" value="Ntn_AC_NAAA"/>
    <property type="match status" value="1"/>
</dbReference>
<keyword evidence="13" id="KW-1015">Disulfide bond</keyword>
<proteinExistence type="inferred from homology"/>
<keyword evidence="12" id="KW-0865">Zymogen</keyword>
<evidence type="ECO:0000256" key="10">
    <source>
        <dbReference type="ARBA" id="ARBA00022919"/>
    </source>
</evidence>
<comment type="caution">
    <text evidence="22">The sequence shown here is derived from an EMBL/GenBank/DDBJ whole genome shotgun (WGS) entry which is preliminary data.</text>
</comment>
<evidence type="ECO:0000313" key="23">
    <source>
        <dbReference type="Proteomes" id="UP000198287"/>
    </source>
</evidence>
<evidence type="ECO:0000313" key="22">
    <source>
        <dbReference type="EMBL" id="OXA42597.1"/>
    </source>
</evidence>